<evidence type="ECO:0000313" key="2">
    <source>
        <dbReference type="EMBL" id="MBW8725571.1"/>
    </source>
</evidence>
<comment type="caution">
    <text evidence="2">The sequence shown here is derived from an EMBL/GenBank/DDBJ whole genome shotgun (WGS) entry which is preliminary data.</text>
</comment>
<feature type="region of interest" description="Disordered" evidence="1">
    <location>
        <begin position="26"/>
        <end position="47"/>
    </location>
</feature>
<evidence type="ECO:0000256" key="1">
    <source>
        <dbReference type="SAM" id="MobiDB-lite"/>
    </source>
</evidence>
<evidence type="ECO:0000313" key="3">
    <source>
        <dbReference type="Proteomes" id="UP000700706"/>
    </source>
</evidence>
<name>A0A952KHB0_9PROT</name>
<protein>
    <submittedName>
        <fullName evidence="2">Uncharacterized protein</fullName>
    </submittedName>
</protein>
<accession>A0A952KHB0</accession>
<proteinExistence type="predicted"/>
<gene>
    <name evidence="2" type="ORF">JF625_10500</name>
</gene>
<reference evidence="2" key="1">
    <citation type="submission" date="2020-06" db="EMBL/GenBank/DDBJ databases">
        <title>Stable isotope informed genome-resolved metagenomics uncovers potential trophic interactions in rhizosphere soil.</title>
        <authorList>
            <person name="Starr E.P."/>
            <person name="Shi S."/>
            <person name="Blazewicz S.J."/>
            <person name="Koch B.J."/>
            <person name="Probst A.J."/>
            <person name="Hungate B.A."/>
            <person name="Pett-Ridge J."/>
            <person name="Firestone M.K."/>
            <person name="Banfield J.F."/>
        </authorList>
    </citation>
    <scope>NUCLEOTIDE SEQUENCE</scope>
    <source>
        <strain evidence="2">YM_69_17</strain>
    </source>
</reference>
<sequence>MRVLILVLVVIAVAFAAVIAFGSLRSPDGGNPPPSDQESLEEGGWEPPSWTAALNAVMSPFAPGLEMNPPRVSVNAGTTADRQAPASDDALRVARLALTSGRGIAVEYSCAGTEPDRDGKTCSQQVCLCADGATFTAAEIDGLCTSGWRKHRQAGGGVRCGAEDAEAAVTVYSRGGRLRFRVLGAGSAAAEFR</sequence>
<dbReference type="AlphaFoldDB" id="A0A952KHB0"/>
<organism evidence="2 3">
    <name type="scientific">Inquilinus limosus</name>
    <dbReference type="NCBI Taxonomy" id="171674"/>
    <lineage>
        <taxon>Bacteria</taxon>
        <taxon>Pseudomonadati</taxon>
        <taxon>Pseudomonadota</taxon>
        <taxon>Alphaproteobacteria</taxon>
        <taxon>Rhodospirillales</taxon>
        <taxon>Rhodospirillaceae</taxon>
        <taxon>Inquilinus</taxon>
    </lineage>
</organism>
<dbReference type="EMBL" id="JAEKLZ010000176">
    <property type="protein sequence ID" value="MBW8725571.1"/>
    <property type="molecule type" value="Genomic_DNA"/>
</dbReference>
<dbReference type="Proteomes" id="UP000700706">
    <property type="component" value="Unassembled WGS sequence"/>
</dbReference>